<evidence type="ECO:0000256" key="2">
    <source>
        <dbReference type="ARBA" id="ARBA00004651"/>
    </source>
</evidence>
<keyword evidence="4" id="KW-1003">Cell membrane</keyword>
<name>A0A2S6MVI1_9HYPH</name>
<keyword evidence="6" id="KW-0812">Transmembrane</keyword>
<keyword evidence="8" id="KW-0249">Electron transport</keyword>
<feature type="domain" description="Cytochrome b561 bacterial/Ni-hydrogenase" evidence="13">
    <location>
        <begin position="7"/>
        <end position="182"/>
    </location>
</feature>
<dbReference type="PANTHER" id="PTHR30529">
    <property type="entry name" value="CYTOCHROME B561"/>
    <property type="match status" value="1"/>
</dbReference>
<protein>
    <recommendedName>
        <fullName evidence="13">Cytochrome b561 bacterial/Ni-hydrogenase domain-containing protein</fullName>
    </recommendedName>
</protein>
<dbReference type="GO" id="GO:0020037">
    <property type="term" value="F:heme binding"/>
    <property type="evidence" value="ECO:0007669"/>
    <property type="project" value="TreeGrafter"/>
</dbReference>
<dbReference type="InterPro" id="IPR052168">
    <property type="entry name" value="Cytochrome_b561_oxidase"/>
</dbReference>
<evidence type="ECO:0000256" key="9">
    <source>
        <dbReference type="ARBA" id="ARBA00022989"/>
    </source>
</evidence>
<dbReference type="GO" id="GO:0009055">
    <property type="term" value="F:electron transfer activity"/>
    <property type="evidence" value="ECO:0007669"/>
    <property type="project" value="InterPro"/>
</dbReference>
<comment type="similarity">
    <text evidence="12">Belongs to the cytochrome b561 family.</text>
</comment>
<organism evidence="14 15">
    <name type="scientific">Rhodoblastus sphagnicola</name>
    <dbReference type="NCBI Taxonomy" id="333368"/>
    <lineage>
        <taxon>Bacteria</taxon>
        <taxon>Pseudomonadati</taxon>
        <taxon>Pseudomonadota</taxon>
        <taxon>Alphaproteobacteria</taxon>
        <taxon>Hyphomicrobiales</taxon>
        <taxon>Rhodoblastaceae</taxon>
        <taxon>Rhodoblastus</taxon>
    </lineage>
</organism>
<keyword evidence="9" id="KW-1133">Transmembrane helix</keyword>
<evidence type="ECO:0000256" key="1">
    <source>
        <dbReference type="ARBA" id="ARBA00001970"/>
    </source>
</evidence>
<evidence type="ECO:0000313" key="14">
    <source>
        <dbReference type="EMBL" id="PPQ26373.1"/>
    </source>
</evidence>
<accession>A0A2S6MVI1</accession>
<dbReference type="InterPro" id="IPR011577">
    <property type="entry name" value="Cyt_b561_bac/Ni-Hgenase"/>
</dbReference>
<keyword evidence="7" id="KW-0479">Metal-binding</keyword>
<keyword evidence="15" id="KW-1185">Reference proteome</keyword>
<keyword evidence="5" id="KW-0349">Heme</keyword>
<evidence type="ECO:0000259" key="13">
    <source>
        <dbReference type="Pfam" id="PF01292"/>
    </source>
</evidence>
<keyword evidence="10" id="KW-0408">Iron</keyword>
<dbReference type="Proteomes" id="UP000239089">
    <property type="component" value="Unassembled WGS sequence"/>
</dbReference>
<dbReference type="PANTHER" id="PTHR30529:SF1">
    <property type="entry name" value="CYTOCHROME B561 HOMOLOG 2"/>
    <property type="match status" value="1"/>
</dbReference>
<evidence type="ECO:0000256" key="12">
    <source>
        <dbReference type="ARBA" id="ARBA00037975"/>
    </source>
</evidence>
<dbReference type="Pfam" id="PF01292">
    <property type="entry name" value="Ni_hydr_CYTB"/>
    <property type="match status" value="1"/>
</dbReference>
<keyword evidence="3" id="KW-0813">Transport</keyword>
<dbReference type="SUPFAM" id="SSF81342">
    <property type="entry name" value="Transmembrane di-heme cytochromes"/>
    <property type="match status" value="1"/>
</dbReference>
<comment type="caution">
    <text evidence="14">The sequence shown here is derived from an EMBL/GenBank/DDBJ whole genome shotgun (WGS) entry which is preliminary data.</text>
</comment>
<evidence type="ECO:0000256" key="7">
    <source>
        <dbReference type="ARBA" id="ARBA00022723"/>
    </source>
</evidence>
<dbReference type="OrthoDB" id="1247465at2"/>
<evidence type="ECO:0000256" key="11">
    <source>
        <dbReference type="ARBA" id="ARBA00023136"/>
    </source>
</evidence>
<dbReference type="EMBL" id="NHSJ01000134">
    <property type="protein sequence ID" value="PPQ26373.1"/>
    <property type="molecule type" value="Genomic_DNA"/>
</dbReference>
<dbReference type="RefSeq" id="WP_104510491.1">
    <property type="nucleotide sequence ID" value="NZ_JACIGC010000004.1"/>
</dbReference>
<keyword evidence="11" id="KW-0472">Membrane</keyword>
<evidence type="ECO:0000256" key="4">
    <source>
        <dbReference type="ARBA" id="ARBA00022475"/>
    </source>
</evidence>
<comment type="subcellular location">
    <subcellularLocation>
        <location evidence="2">Cell membrane</location>
        <topology evidence="2">Multi-pass membrane protein</topology>
    </subcellularLocation>
</comment>
<evidence type="ECO:0000256" key="3">
    <source>
        <dbReference type="ARBA" id="ARBA00022448"/>
    </source>
</evidence>
<gene>
    <name evidence="14" type="ORF">CCR94_22290</name>
</gene>
<evidence type="ECO:0000256" key="8">
    <source>
        <dbReference type="ARBA" id="ARBA00022982"/>
    </source>
</evidence>
<dbReference type="GO" id="GO:0046872">
    <property type="term" value="F:metal ion binding"/>
    <property type="evidence" value="ECO:0007669"/>
    <property type="project" value="UniProtKB-KW"/>
</dbReference>
<reference evidence="14 15" key="1">
    <citation type="journal article" date="2018" name="Arch. Microbiol.">
        <title>New insights into the metabolic potential of the phototrophic purple bacterium Rhodopila globiformis DSM 161(T) from its draft genome sequence and evidence for a vanadium-dependent nitrogenase.</title>
        <authorList>
            <person name="Imhoff J.F."/>
            <person name="Rahn T."/>
            <person name="Kunzel S."/>
            <person name="Neulinger S.C."/>
        </authorList>
    </citation>
    <scope>NUCLEOTIDE SEQUENCE [LARGE SCALE GENOMIC DNA]</scope>
    <source>
        <strain evidence="14 15">DSM 16996</strain>
    </source>
</reference>
<comment type="cofactor">
    <cofactor evidence="1">
        <name>heme b</name>
        <dbReference type="ChEBI" id="CHEBI:60344"/>
    </cofactor>
</comment>
<dbReference type="GO" id="GO:0022904">
    <property type="term" value="P:respiratory electron transport chain"/>
    <property type="evidence" value="ECO:0007669"/>
    <property type="project" value="InterPro"/>
</dbReference>
<dbReference type="AlphaFoldDB" id="A0A2S6MVI1"/>
<evidence type="ECO:0000256" key="6">
    <source>
        <dbReference type="ARBA" id="ARBA00022692"/>
    </source>
</evidence>
<sequence length="191" mass="20860">MNPAPQRYSGGAIALHWLMALGVVAALGVGLYMKNAPLAPMRMFHLFQLHKSIGVTVLALLVLRLVWRALHRPPPLPDTLGPWEQRAAHAGHVALYVLMIAVPLTGWIVVSASPLNIPTVLYGAIPWPHLPWFSTLEDKKAVEPLLKALHDTAAFVFIAVIAGHVVAALRHAIKGDVPLSRMGIAFWRNKP</sequence>
<dbReference type="InterPro" id="IPR016174">
    <property type="entry name" value="Di-haem_cyt_TM"/>
</dbReference>
<dbReference type="Gene3D" id="1.20.950.20">
    <property type="entry name" value="Transmembrane di-heme cytochromes, Chain C"/>
    <property type="match status" value="1"/>
</dbReference>
<proteinExistence type="inferred from homology"/>
<dbReference type="GO" id="GO:0005886">
    <property type="term" value="C:plasma membrane"/>
    <property type="evidence" value="ECO:0007669"/>
    <property type="project" value="UniProtKB-SubCell"/>
</dbReference>
<evidence type="ECO:0000256" key="5">
    <source>
        <dbReference type="ARBA" id="ARBA00022617"/>
    </source>
</evidence>
<evidence type="ECO:0000313" key="15">
    <source>
        <dbReference type="Proteomes" id="UP000239089"/>
    </source>
</evidence>
<evidence type="ECO:0000256" key="10">
    <source>
        <dbReference type="ARBA" id="ARBA00023004"/>
    </source>
</evidence>